<evidence type="ECO:0000313" key="4">
    <source>
        <dbReference type="Proteomes" id="UP001165063"/>
    </source>
</evidence>
<dbReference type="AlphaFoldDB" id="A0A9W6Z4I1"/>
<evidence type="ECO:0000256" key="1">
    <source>
        <dbReference type="SAM" id="MobiDB-lite"/>
    </source>
</evidence>
<keyword evidence="4" id="KW-1185">Reference proteome</keyword>
<reference evidence="3" key="1">
    <citation type="submission" date="2023-04" db="EMBL/GenBank/DDBJ databases">
        <title>Ambrosiozyma monospora NBRC 1965.</title>
        <authorList>
            <person name="Ichikawa N."/>
            <person name="Sato H."/>
            <person name="Tonouchi N."/>
        </authorList>
    </citation>
    <scope>NUCLEOTIDE SEQUENCE</scope>
    <source>
        <strain evidence="3">NBRC 1965</strain>
    </source>
</reference>
<sequence length="356" mass="38633">MIFYQYVAVAGFLGLFIGLNNGILMSIINTVINTNVSSVEVFSIRRTLYWIIEQGINLVYWVFDEIVAGIYWVLLQVPVVNGYVAKPPTEKTPEDVVKEKLHMTQAQLKRYLASGLYLDRKLQPVSSTAYSIFPEYSSNDYYTSPASVSLGGNSSVYPVKSEPIAPSVEEPKKLVDSAVKTPSTSLSYSFGPVAPSSTPYNPNPSPQSTTLSSASVIPELKKQISTETEELLGSSKGDFNTGSKLSGADEANLRARKPTSTLHLHDDDDDDSNENAYNQYPEPPNMHAFGDSSDTTPEADSAPNSPSKNAVFSDALDDLNYSGTTSSRFVDVDDDLSLATSSTATRLDNSGSGKKK</sequence>
<evidence type="ECO:0000256" key="2">
    <source>
        <dbReference type="SAM" id="Phobius"/>
    </source>
</evidence>
<gene>
    <name evidence="3" type="ORF">Amon01_000644100</name>
</gene>
<feature type="compositionally biased region" description="Low complexity" evidence="1">
    <location>
        <begin position="195"/>
        <end position="210"/>
    </location>
</feature>
<feature type="region of interest" description="Disordered" evidence="1">
    <location>
        <begin position="195"/>
        <end position="214"/>
    </location>
</feature>
<evidence type="ECO:0000313" key="3">
    <source>
        <dbReference type="EMBL" id="GMG40721.1"/>
    </source>
</evidence>
<feature type="transmembrane region" description="Helical" evidence="2">
    <location>
        <begin position="7"/>
        <end position="28"/>
    </location>
</feature>
<comment type="caution">
    <text evidence="3">The sequence shown here is derived from an EMBL/GenBank/DDBJ whole genome shotgun (WGS) entry which is preliminary data.</text>
</comment>
<keyword evidence="2" id="KW-0812">Transmembrane</keyword>
<feature type="compositionally biased region" description="Polar residues" evidence="1">
    <location>
        <begin position="292"/>
        <end position="310"/>
    </location>
</feature>
<keyword evidence="2" id="KW-0472">Membrane</keyword>
<accession>A0A9W6Z4I1</accession>
<proteinExistence type="predicted"/>
<protein>
    <submittedName>
        <fullName evidence="3">Unnamed protein product</fullName>
    </submittedName>
</protein>
<name>A0A9W6Z4I1_AMBMO</name>
<dbReference type="Proteomes" id="UP001165063">
    <property type="component" value="Unassembled WGS sequence"/>
</dbReference>
<dbReference type="EMBL" id="BSXU01004113">
    <property type="protein sequence ID" value="GMG40721.1"/>
    <property type="molecule type" value="Genomic_DNA"/>
</dbReference>
<organism evidence="3 4">
    <name type="scientific">Ambrosiozyma monospora</name>
    <name type="common">Yeast</name>
    <name type="synonym">Endomycopsis monosporus</name>
    <dbReference type="NCBI Taxonomy" id="43982"/>
    <lineage>
        <taxon>Eukaryota</taxon>
        <taxon>Fungi</taxon>
        <taxon>Dikarya</taxon>
        <taxon>Ascomycota</taxon>
        <taxon>Saccharomycotina</taxon>
        <taxon>Pichiomycetes</taxon>
        <taxon>Pichiales</taxon>
        <taxon>Pichiaceae</taxon>
        <taxon>Ambrosiozyma</taxon>
    </lineage>
</organism>
<keyword evidence="2" id="KW-1133">Transmembrane helix</keyword>
<feature type="region of interest" description="Disordered" evidence="1">
    <location>
        <begin position="227"/>
        <end position="311"/>
    </location>
</feature>